<dbReference type="EMBL" id="HBFQ01047137">
    <property type="protein sequence ID" value="CAD8859147.1"/>
    <property type="molecule type" value="Transcribed_RNA"/>
</dbReference>
<accession>A0A7S1AMH7</accession>
<gene>
    <name evidence="2" type="ORF">NSCI0253_LOCUS33501</name>
</gene>
<dbReference type="Gene3D" id="1.10.287.1490">
    <property type="match status" value="1"/>
</dbReference>
<feature type="compositionally biased region" description="Polar residues" evidence="1">
    <location>
        <begin position="304"/>
        <end position="314"/>
    </location>
</feature>
<sequence length="406" mass="45170">MALQPSVLWDMRGDLRNDAARELDERVASLEARVRKFGVLPDEVRALEERVAALAARARPSFEDFHTLDARLSVVDERVKCLGPLSDLSERFGALDERVRRLRDTVSVQEDRVEATAKAQTPLLEDFRVLEERFRRLVSAPEEINSLKDRVDALTRDRSGVFQDPSQWCFPGVSRSDLFENPLGALEARVRSMAEHASQSKHREMHVTATLEEFSSRMAHSDQRLETMDARLAGTLQRLAQVEARMDSSRSGQHAIAEGDEPDRETLSSESDSGTDEWNVHLGANHAAPESKESYRGVSLASPEVSTRLRSNTSKTSRFTTIGFALGATSVNEASLHETEPYKPPWVEALSLVAKTTSPESAQIARAESPVLEPEVSRSPTRSANRETIGRSASRSVVSTIRWLPS</sequence>
<evidence type="ECO:0000256" key="1">
    <source>
        <dbReference type="SAM" id="MobiDB-lite"/>
    </source>
</evidence>
<organism evidence="2">
    <name type="scientific">Noctiluca scintillans</name>
    <name type="common">Sea sparkle</name>
    <name type="synonym">Red tide dinoflagellate</name>
    <dbReference type="NCBI Taxonomy" id="2966"/>
    <lineage>
        <taxon>Eukaryota</taxon>
        <taxon>Sar</taxon>
        <taxon>Alveolata</taxon>
        <taxon>Dinophyceae</taxon>
        <taxon>Noctilucales</taxon>
        <taxon>Noctilucaceae</taxon>
        <taxon>Noctiluca</taxon>
    </lineage>
</organism>
<feature type="region of interest" description="Disordered" evidence="1">
    <location>
        <begin position="243"/>
        <end position="314"/>
    </location>
</feature>
<name>A0A7S1AMH7_NOCSC</name>
<dbReference type="AlphaFoldDB" id="A0A7S1AMH7"/>
<feature type="region of interest" description="Disordered" evidence="1">
    <location>
        <begin position="359"/>
        <end position="406"/>
    </location>
</feature>
<protein>
    <submittedName>
        <fullName evidence="2">Uncharacterized protein</fullName>
    </submittedName>
</protein>
<reference evidence="2" key="1">
    <citation type="submission" date="2021-01" db="EMBL/GenBank/DDBJ databases">
        <authorList>
            <person name="Corre E."/>
            <person name="Pelletier E."/>
            <person name="Niang G."/>
            <person name="Scheremetjew M."/>
            <person name="Finn R."/>
            <person name="Kale V."/>
            <person name="Holt S."/>
            <person name="Cochrane G."/>
            <person name="Meng A."/>
            <person name="Brown T."/>
            <person name="Cohen L."/>
        </authorList>
    </citation>
    <scope>NUCLEOTIDE SEQUENCE</scope>
</reference>
<evidence type="ECO:0000313" key="2">
    <source>
        <dbReference type="EMBL" id="CAD8859147.1"/>
    </source>
</evidence>
<proteinExistence type="predicted"/>